<protein>
    <submittedName>
        <fullName evidence="3">Uncharacterized protein</fullName>
    </submittedName>
</protein>
<feature type="non-terminal residue" evidence="3">
    <location>
        <position position="1"/>
    </location>
</feature>
<organism evidence="3 4">
    <name type="scientific">Caligus rogercresseyi</name>
    <name type="common">Sea louse</name>
    <dbReference type="NCBI Taxonomy" id="217165"/>
    <lineage>
        <taxon>Eukaryota</taxon>
        <taxon>Metazoa</taxon>
        <taxon>Ecdysozoa</taxon>
        <taxon>Arthropoda</taxon>
        <taxon>Crustacea</taxon>
        <taxon>Multicrustacea</taxon>
        <taxon>Hexanauplia</taxon>
        <taxon>Copepoda</taxon>
        <taxon>Siphonostomatoida</taxon>
        <taxon>Caligidae</taxon>
        <taxon>Caligus</taxon>
    </lineage>
</organism>
<evidence type="ECO:0000256" key="2">
    <source>
        <dbReference type="ARBA" id="ARBA00023242"/>
    </source>
</evidence>
<dbReference type="InterPro" id="IPR033270">
    <property type="entry name" value="VPRBP/DCAF1"/>
</dbReference>
<dbReference type="GO" id="GO:0080008">
    <property type="term" value="C:Cul4-RING E3 ubiquitin ligase complex"/>
    <property type="evidence" value="ECO:0007669"/>
    <property type="project" value="TreeGrafter"/>
</dbReference>
<dbReference type="GO" id="GO:0016567">
    <property type="term" value="P:protein ubiquitination"/>
    <property type="evidence" value="ECO:0007669"/>
    <property type="project" value="InterPro"/>
</dbReference>
<gene>
    <name evidence="3" type="ORF">FKW44_024422</name>
</gene>
<accession>A0A7T8JUG2</accession>
<dbReference type="AlphaFoldDB" id="A0A7T8JUG2"/>
<dbReference type="OrthoDB" id="27563at2759"/>
<dbReference type="EMBL" id="CP045908">
    <property type="protein sequence ID" value="QQP33142.1"/>
    <property type="molecule type" value="Genomic_DNA"/>
</dbReference>
<dbReference type="PANTHER" id="PTHR13129">
    <property type="entry name" value="VPRBP PROTEIN-RELATED"/>
    <property type="match status" value="1"/>
</dbReference>
<name>A0A7T8JUG2_CALRO</name>
<evidence type="ECO:0000256" key="1">
    <source>
        <dbReference type="ARBA" id="ARBA00004123"/>
    </source>
</evidence>
<proteinExistence type="predicted"/>
<evidence type="ECO:0000313" key="3">
    <source>
        <dbReference type="EMBL" id="QQP33142.1"/>
    </source>
</evidence>
<comment type="subcellular location">
    <subcellularLocation>
        <location evidence="1">Nucleus</location>
    </subcellularLocation>
</comment>
<keyword evidence="2" id="KW-0539">Nucleus</keyword>
<keyword evidence="4" id="KW-1185">Reference proteome</keyword>
<evidence type="ECO:0000313" key="4">
    <source>
        <dbReference type="Proteomes" id="UP000595437"/>
    </source>
</evidence>
<reference evidence="4" key="1">
    <citation type="submission" date="2021-01" db="EMBL/GenBank/DDBJ databases">
        <title>Caligus Genome Assembly.</title>
        <authorList>
            <person name="Gallardo-Escarate C."/>
        </authorList>
    </citation>
    <scope>NUCLEOTIDE SEQUENCE [LARGE SCALE GENOMIC DNA]</scope>
</reference>
<feature type="non-terminal residue" evidence="3">
    <location>
        <position position="191"/>
    </location>
</feature>
<dbReference type="Proteomes" id="UP000595437">
    <property type="component" value="Chromosome 19"/>
</dbReference>
<dbReference type="GO" id="GO:0005634">
    <property type="term" value="C:nucleus"/>
    <property type="evidence" value="ECO:0007669"/>
    <property type="project" value="UniProtKB-SubCell"/>
</dbReference>
<dbReference type="PANTHER" id="PTHR13129:SF4">
    <property type="entry name" value="DDB1- AND CUL4-ASSOCIATED FACTOR 1"/>
    <property type="match status" value="1"/>
</dbReference>
<sequence length="191" mass="20689">LHSKEFGESRISVPNYKPNRLSPEQIQECISTILNYMPLKGKWPPMDKFIQLGGISMCLKVIAIAYDWSCTGRSETARSALECLCIAAVLPRVQLTLTERIELPDDSKTVGFNILLSAAEGEIIQDSSEVQKAALNVLINCLCGSQQKLLSASSSSSSSGSTPSNVAGTPSSFLMKKRLAHAKSAEELINK</sequence>